<dbReference type="Pfam" id="PF00485">
    <property type="entry name" value="PRK"/>
    <property type="match status" value="1"/>
</dbReference>
<comment type="similarity">
    <text evidence="8">Belongs to the phosducin family.</text>
</comment>
<evidence type="ECO:0000256" key="11">
    <source>
        <dbReference type="ARBA" id="ARBA00022533"/>
    </source>
</evidence>
<dbReference type="Gene3D" id="3.40.30.10">
    <property type="entry name" value="Glutaredoxin"/>
    <property type="match status" value="2"/>
</dbReference>
<feature type="region of interest" description="Disordered" evidence="21">
    <location>
        <begin position="1"/>
        <end position="63"/>
    </location>
</feature>
<dbReference type="GO" id="GO:0044211">
    <property type="term" value="P:CTP salvage"/>
    <property type="evidence" value="ECO:0007669"/>
    <property type="project" value="UniProtKB-UniPathway"/>
</dbReference>
<evidence type="ECO:0000259" key="23">
    <source>
        <dbReference type="Pfam" id="PF02114"/>
    </source>
</evidence>
<evidence type="ECO:0000313" key="26">
    <source>
        <dbReference type="EMBL" id="KAF5933137.1"/>
    </source>
</evidence>
<dbReference type="EMBL" id="JACBKZ010000014">
    <property type="protein sequence ID" value="KAF5933137.1"/>
    <property type="molecule type" value="Genomic_DNA"/>
</dbReference>
<keyword evidence="12" id="KW-0328">Glycosyltransferase</keyword>
<feature type="compositionally biased region" description="Pro residues" evidence="21">
    <location>
        <begin position="641"/>
        <end position="651"/>
    </location>
</feature>
<keyword evidence="14" id="KW-0545">Nucleotide biosynthesis</keyword>
<evidence type="ECO:0000256" key="3">
    <source>
        <dbReference type="ARBA" id="ARBA00004784"/>
    </source>
</evidence>
<keyword evidence="27" id="KW-1185">Reference proteome</keyword>
<dbReference type="InterPro" id="IPR000836">
    <property type="entry name" value="PRTase_dom"/>
</dbReference>
<dbReference type="GO" id="GO:0005525">
    <property type="term" value="F:GTP binding"/>
    <property type="evidence" value="ECO:0007669"/>
    <property type="project" value="UniProtKB-KW"/>
</dbReference>
<dbReference type="Pfam" id="PF14681">
    <property type="entry name" value="UPRTase"/>
    <property type="match status" value="1"/>
</dbReference>
<evidence type="ECO:0000256" key="5">
    <source>
        <dbReference type="ARBA" id="ARBA00005180"/>
    </source>
</evidence>
<dbReference type="GO" id="GO:0016757">
    <property type="term" value="F:glycosyltransferase activity"/>
    <property type="evidence" value="ECO:0007669"/>
    <property type="project" value="UniProtKB-KW"/>
</dbReference>
<evidence type="ECO:0000256" key="20">
    <source>
        <dbReference type="RuleBase" id="RU003825"/>
    </source>
</evidence>
<dbReference type="InterPro" id="IPR051498">
    <property type="entry name" value="Phosducin-like_chap/apop_reg"/>
</dbReference>
<feature type="domain" description="Phosphoribosyltransferase" evidence="25">
    <location>
        <begin position="1156"/>
        <end position="1358"/>
    </location>
</feature>
<feature type="compositionally biased region" description="Basic and acidic residues" evidence="21">
    <location>
        <begin position="861"/>
        <end position="870"/>
    </location>
</feature>
<dbReference type="InterPro" id="IPR039430">
    <property type="entry name" value="Thymidylate_kin-like_dom"/>
</dbReference>
<comment type="catalytic activity">
    <reaction evidence="20">
        <text>cytidine + ATP = CMP + ADP + H(+)</text>
        <dbReference type="Rhea" id="RHEA:24674"/>
        <dbReference type="ChEBI" id="CHEBI:15378"/>
        <dbReference type="ChEBI" id="CHEBI:17562"/>
        <dbReference type="ChEBI" id="CHEBI:30616"/>
        <dbReference type="ChEBI" id="CHEBI:60377"/>
        <dbReference type="ChEBI" id="CHEBI:456216"/>
        <dbReference type="EC" id="2.7.1.48"/>
    </reaction>
</comment>
<evidence type="ECO:0000259" key="22">
    <source>
        <dbReference type="Pfam" id="PF00485"/>
    </source>
</evidence>
<dbReference type="SUPFAM" id="SSF52540">
    <property type="entry name" value="P-loop containing nucleoside triphosphate hydrolases"/>
    <property type="match status" value="2"/>
</dbReference>
<dbReference type="EC" id="2.7.1.48" evidence="20"/>
<feature type="region of interest" description="Disordered" evidence="21">
    <location>
        <begin position="889"/>
        <end position="909"/>
    </location>
</feature>
<evidence type="ECO:0000256" key="9">
    <source>
        <dbReference type="ARBA" id="ARBA00009776"/>
    </source>
</evidence>
<evidence type="ECO:0000256" key="21">
    <source>
        <dbReference type="SAM" id="MobiDB-lite"/>
    </source>
</evidence>
<comment type="similarity">
    <text evidence="10">In the C-terminal section; belongs to the UPRTase family.</text>
</comment>
<dbReference type="UniPathway" id="UPA00579">
    <property type="reaction ID" value="UER00640"/>
</dbReference>
<dbReference type="CDD" id="cd06223">
    <property type="entry name" value="PRTases_typeI"/>
    <property type="match status" value="1"/>
</dbReference>
<dbReference type="PANTHER" id="PTHR45809">
    <property type="entry name" value="VIRAL IAP-ASSOCIATED FACTOR HOMOLOG"/>
    <property type="match status" value="1"/>
</dbReference>
<keyword evidence="16 20" id="KW-0418">Kinase</keyword>
<evidence type="ECO:0000256" key="2">
    <source>
        <dbReference type="ARBA" id="ARBA00004690"/>
    </source>
</evidence>
<feature type="domain" description="Phosducin" evidence="23">
    <location>
        <begin position="389"/>
        <end position="492"/>
    </location>
</feature>
<evidence type="ECO:0000256" key="8">
    <source>
        <dbReference type="ARBA" id="ARBA00009686"/>
    </source>
</evidence>
<dbReference type="Pfam" id="PF02223">
    <property type="entry name" value="Thymidylate_kin"/>
    <property type="match status" value="1"/>
</dbReference>
<evidence type="ECO:0000256" key="4">
    <source>
        <dbReference type="ARBA" id="ARBA00004992"/>
    </source>
</evidence>
<dbReference type="GO" id="GO:0005737">
    <property type="term" value="C:cytoplasm"/>
    <property type="evidence" value="ECO:0007669"/>
    <property type="project" value="TreeGrafter"/>
</dbReference>
<dbReference type="InterPro" id="IPR029057">
    <property type="entry name" value="PRTase-like"/>
</dbReference>
<keyword evidence="17 20" id="KW-0067">ATP-binding</keyword>
<feature type="domain" description="Phosphoribulokinase/uridine kinase" evidence="22">
    <location>
        <begin position="919"/>
        <end position="1113"/>
    </location>
</feature>
<evidence type="ECO:0000256" key="12">
    <source>
        <dbReference type="ARBA" id="ARBA00022676"/>
    </source>
</evidence>
<keyword evidence="18" id="KW-0342">GTP-binding</keyword>
<dbReference type="GO" id="GO:0006233">
    <property type="term" value="P:dTDP biosynthetic process"/>
    <property type="evidence" value="ECO:0007669"/>
    <property type="project" value="InterPro"/>
</dbReference>
<evidence type="ECO:0000256" key="18">
    <source>
        <dbReference type="ARBA" id="ARBA00023134"/>
    </source>
</evidence>
<evidence type="ECO:0000256" key="14">
    <source>
        <dbReference type="ARBA" id="ARBA00022727"/>
    </source>
</evidence>
<comment type="caution">
    <text evidence="26">The sequence shown here is derived from an EMBL/GenBank/DDBJ whole genome shotgun (WGS) entry which is preliminary data.</text>
</comment>
<dbReference type="InterPro" id="IPR000764">
    <property type="entry name" value="Uridine_kinase-like"/>
</dbReference>
<dbReference type="InterPro" id="IPR018095">
    <property type="entry name" value="Thymidylate_kin_CS"/>
</dbReference>
<dbReference type="SUPFAM" id="SSF53271">
    <property type="entry name" value="PRTase-like"/>
    <property type="match status" value="1"/>
</dbReference>
<evidence type="ECO:0000256" key="16">
    <source>
        <dbReference type="ARBA" id="ARBA00022777"/>
    </source>
</evidence>
<dbReference type="Gene3D" id="3.40.50.2020">
    <property type="match status" value="1"/>
</dbReference>
<comment type="pathway">
    <text evidence="3 20">Pyrimidine metabolism; CTP biosynthesis via salvage pathway; CTP from cytidine: step 1/3.</text>
</comment>
<dbReference type="NCBIfam" id="TIGR00041">
    <property type="entry name" value="DTMP_kinase"/>
    <property type="match status" value="1"/>
</dbReference>
<evidence type="ECO:0000256" key="19">
    <source>
        <dbReference type="ARBA" id="ARBA00023268"/>
    </source>
</evidence>
<dbReference type="GO" id="GO:0004798">
    <property type="term" value="F:dTMP kinase activity"/>
    <property type="evidence" value="ECO:0007669"/>
    <property type="project" value="InterPro"/>
</dbReference>
<dbReference type="InterPro" id="IPR027417">
    <property type="entry name" value="P-loop_NTPase"/>
</dbReference>
<comment type="similarity">
    <text evidence="6">In the N-terminal section; belongs to the uridine kinase family.</text>
</comment>
<comment type="pathway">
    <text evidence="5">Pyrimidine metabolism; UMP biosynthesis via salvage pathway; UMP from uracil: step 1/1.</text>
</comment>
<evidence type="ECO:0000259" key="24">
    <source>
        <dbReference type="Pfam" id="PF02223"/>
    </source>
</evidence>
<feature type="compositionally biased region" description="Pro residues" evidence="21">
    <location>
        <begin position="17"/>
        <end position="28"/>
    </location>
</feature>
<dbReference type="InterPro" id="IPR036249">
    <property type="entry name" value="Thioredoxin-like_sf"/>
</dbReference>
<dbReference type="HAMAP" id="MF_00165">
    <property type="entry name" value="Thymidylate_kinase"/>
    <property type="match status" value="1"/>
</dbReference>
<protein>
    <recommendedName>
        <fullName evidence="20">Uridine kinase</fullName>
        <ecNumber evidence="20">2.7.1.48</ecNumber>
    </recommendedName>
</protein>
<evidence type="ECO:0000256" key="17">
    <source>
        <dbReference type="ARBA" id="ARBA00022840"/>
    </source>
</evidence>
<evidence type="ECO:0000256" key="7">
    <source>
        <dbReference type="ARBA" id="ARBA00009516"/>
    </source>
</evidence>
<dbReference type="InterPro" id="IPR024253">
    <property type="entry name" value="Phosducin_thioredoxin-like_dom"/>
</dbReference>
<dbReference type="SUPFAM" id="SSF52833">
    <property type="entry name" value="Thioredoxin-like"/>
    <property type="match status" value="2"/>
</dbReference>
<accession>A0A7J7FYB0</accession>
<dbReference type="FunFam" id="3.40.50.300:FF:000679">
    <property type="entry name" value="Thymidylate kinase"/>
    <property type="match status" value="1"/>
</dbReference>
<feature type="region of interest" description="Disordered" evidence="21">
    <location>
        <begin position="851"/>
        <end position="870"/>
    </location>
</feature>
<evidence type="ECO:0000256" key="1">
    <source>
        <dbReference type="ARBA" id="ARBA00001946"/>
    </source>
</evidence>
<dbReference type="PANTHER" id="PTHR45809:SF3">
    <property type="entry name" value="VIRAL IAP-ASSOCIATED FACTOR HOMOLOG"/>
    <property type="match status" value="1"/>
</dbReference>
<comment type="pathway">
    <text evidence="2 20">Pyrimidine metabolism; UMP biosynthesis via salvage pathway; UMP from uridine: step 1/1.</text>
</comment>
<dbReference type="NCBIfam" id="TIGR00235">
    <property type="entry name" value="udk"/>
    <property type="match status" value="1"/>
</dbReference>
<comment type="cofactor">
    <cofactor evidence="1">
        <name>Mg(2+)</name>
        <dbReference type="ChEBI" id="CHEBI:18420"/>
    </cofactor>
</comment>
<dbReference type="Proteomes" id="UP000593564">
    <property type="component" value="Unassembled WGS sequence"/>
</dbReference>
<reference evidence="27" key="1">
    <citation type="journal article" date="2020" name="Nat. Commun.">
        <title>Genome assembly of wild tea tree DASZ reveals pedigree and selection history of tea varieties.</title>
        <authorList>
            <person name="Zhang W."/>
            <person name="Zhang Y."/>
            <person name="Qiu H."/>
            <person name="Guo Y."/>
            <person name="Wan H."/>
            <person name="Zhang X."/>
            <person name="Scossa F."/>
            <person name="Alseekh S."/>
            <person name="Zhang Q."/>
            <person name="Wang P."/>
            <person name="Xu L."/>
            <person name="Schmidt M.H."/>
            <person name="Jia X."/>
            <person name="Li D."/>
            <person name="Zhu A."/>
            <person name="Guo F."/>
            <person name="Chen W."/>
            <person name="Ni D."/>
            <person name="Usadel B."/>
            <person name="Fernie A.R."/>
            <person name="Wen W."/>
        </authorList>
    </citation>
    <scope>NUCLEOTIDE SEQUENCE [LARGE SCALE GENOMIC DNA]</scope>
    <source>
        <strain evidence="27">cv. G240</strain>
    </source>
</reference>
<dbReference type="NCBIfam" id="NF004018">
    <property type="entry name" value="PRK05480.1"/>
    <property type="match status" value="1"/>
</dbReference>
<dbReference type="GO" id="GO:0044206">
    <property type="term" value="P:UMP salvage"/>
    <property type="evidence" value="ECO:0007669"/>
    <property type="project" value="UniProtKB-UniPathway"/>
</dbReference>
<keyword evidence="11" id="KW-0021">Allosteric enzyme</keyword>
<dbReference type="GO" id="GO:0004849">
    <property type="term" value="F:uridine kinase activity"/>
    <property type="evidence" value="ECO:0007669"/>
    <property type="project" value="UniProtKB-EC"/>
</dbReference>
<dbReference type="FunFam" id="3.40.50.300:FF:000339">
    <property type="entry name" value="Uridine kinase"/>
    <property type="match status" value="1"/>
</dbReference>
<comment type="similarity">
    <text evidence="7">Belongs to the UPRTase family.</text>
</comment>
<dbReference type="Pfam" id="PF02114">
    <property type="entry name" value="Phosducin"/>
    <property type="match status" value="2"/>
</dbReference>
<dbReference type="CDD" id="cd01672">
    <property type="entry name" value="TMPK"/>
    <property type="match status" value="1"/>
</dbReference>
<feature type="compositionally biased region" description="Basic and acidic residues" evidence="21">
    <location>
        <begin position="658"/>
        <end position="667"/>
    </location>
</feature>
<dbReference type="UniPathway" id="UPA00574">
    <property type="reaction ID" value="UER00637"/>
</dbReference>
<proteinExistence type="inferred from homology"/>
<comment type="similarity">
    <text evidence="20">Belongs to the uridine kinase family.</text>
</comment>
<dbReference type="FunFam" id="3.40.50.2020:FF:000023">
    <property type="entry name" value="Probable uracil phosphoribosyltransferase"/>
    <property type="match status" value="1"/>
</dbReference>
<sequence length="1360" mass="152528">MANYHFMYKDRKLGNLPPKPPAFKPPSFTPAEDEDSKHKDKAWIDDRTEEQLEDLENDPGLDDDRFLQECRHKHTQPLPHSHGAPLSLSLSLAIATGALSLSSVTAAPPSSPAILRHHRASHSHTALLSLSLARHWCLALSFICHRRASLLTTGDPPILPHRRSDAPPSLIQRAAARAYSLLHTAQSSIRQIHMENNHKSDSRGALIVLEGLDRSGKTLQSRKLISYLEGLSYSVESWRFPDRNTGVGQMISSYLANKSELDDHAIHLLFSANRWEKRSLMENKLRSGTTLIVDRYSFSGVAFSSAKGLDIEWCKAPEMGLLAPDLVLYLDIPPEKAAERGGYGGERYEQLEFQRKVARSYQILHDASWKTIDACLPIEDVEKQLQEVKRLGELRQAAKVQRYGSVVPISGSDFVREVSQAPPDVWVVVILYKDGYPECGLLLQCLEQLATKYPATKFVKIISTDCIPNYPDCNLPTLLVYNNSAVKANYVGLHNFGRRCTPEGVALVLCQSDPVLNDGQSGSEPSSREAVLKGVRQRLIEKVVRDHEDDDDDRSSRKEVAIALTSRNLFLGSMRRTALRITSIQRAVARASSLLHTAQISRERGLIGDSKMANYHFVYKDVEGASTQWDDIQRKLGNLPLKPPAFKPPSFTPAEDEDSKHKDKAWIDDRTEEQLEDLEDDPDLDDDRFLQEYRKKRLGELRQAAKVQRYGSVVPISGSDFVREVSQAPPDVWVVVILYKDGYPECGLLLQCLEQLATKYPATKFVKIISTDCIPNYPDCNLPTLLVYNNSAVKANYVGLHNFGRRCTPEGVALVLCQSDPVLNDGQSGSEPSSREAVLKGVRQRLIEKVVRDHEDDDDDRSSSREKNDLKNHHFKFSGLRLDGLLSSPSTGRSPALPLSSSSSSTLADSNVPKQPFVIVGVSGGMASGKTTVCDMIIQQLHDHRVVLVNQDSFYRGLTAEEAKCVHEYNFDHPDAFDTEQFLECIEKLRCTQSVQVPIYDFKNHRRCSESFRQVNASDVIILEGILVFHDPRVRNLMNMKIFVDTDADVRLARRIRRDTVERGRDLNSITNLASAILIVQYAKFVKPAFDDFVLPSKKYADVIIPRGGDNHVAIDLIVQDIRTKLGQHDLCKIYPNVYVIQSTFQLCLFWRPILQIRGMHTLIRDCGISKHDFVVEHGLGHLPFTEKQVVTPTGSMYTGVDFCKKLCGVSIIRSGESMENALRACYKGIKIGKILIHRDGDNGKQVVFPVPPPFFQTKKLIYEKFPKDISERHVLLLDPVLATGNSANQAIELLIQKGVPESHIIFLNLISAPEGIHCVCKRFPSLKIVTSEIDVALNEEFRVIPGMGEFGDRYFGTDD</sequence>
<reference evidence="26 27" key="2">
    <citation type="submission" date="2020-07" db="EMBL/GenBank/DDBJ databases">
        <title>Genome assembly of wild tea tree DASZ reveals pedigree and selection history of tea varieties.</title>
        <authorList>
            <person name="Zhang W."/>
        </authorList>
    </citation>
    <scope>NUCLEOTIDE SEQUENCE [LARGE SCALE GENOMIC DNA]</scope>
    <source>
        <strain evidence="27">cv. G240</strain>
        <tissue evidence="26">Leaf</tissue>
    </source>
</reference>
<keyword evidence="13 20" id="KW-0808">Transferase</keyword>
<dbReference type="PRINTS" id="PR00988">
    <property type="entry name" value="URIDINKINASE"/>
</dbReference>
<dbReference type="CDD" id="cd02023">
    <property type="entry name" value="UMPK"/>
    <property type="match status" value="1"/>
</dbReference>
<dbReference type="Gene3D" id="3.40.50.300">
    <property type="entry name" value="P-loop containing nucleotide triphosphate hydrolases"/>
    <property type="match status" value="2"/>
</dbReference>
<feature type="compositionally biased region" description="Basic and acidic residues" evidence="21">
    <location>
        <begin position="35"/>
        <end position="50"/>
    </location>
</feature>
<feature type="compositionally biased region" description="Low complexity" evidence="21">
    <location>
        <begin position="894"/>
        <end position="909"/>
    </location>
</feature>
<feature type="domain" description="Phosducin" evidence="23">
    <location>
        <begin position="681"/>
        <end position="799"/>
    </location>
</feature>
<comment type="similarity">
    <text evidence="9">Belongs to the thymidylate kinase family.</text>
</comment>
<keyword evidence="19" id="KW-0511">Multifunctional enzyme</keyword>
<comment type="catalytic activity">
    <reaction evidence="20">
        <text>uridine + ATP = UMP + ADP + H(+)</text>
        <dbReference type="Rhea" id="RHEA:16825"/>
        <dbReference type="ChEBI" id="CHEBI:15378"/>
        <dbReference type="ChEBI" id="CHEBI:16704"/>
        <dbReference type="ChEBI" id="CHEBI:30616"/>
        <dbReference type="ChEBI" id="CHEBI:57865"/>
        <dbReference type="ChEBI" id="CHEBI:456216"/>
        <dbReference type="EC" id="2.7.1.48"/>
    </reaction>
</comment>
<dbReference type="GO" id="GO:0005524">
    <property type="term" value="F:ATP binding"/>
    <property type="evidence" value="ECO:0007669"/>
    <property type="project" value="UniProtKB-KW"/>
</dbReference>
<evidence type="ECO:0000259" key="25">
    <source>
        <dbReference type="Pfam" id="PF14681"/>
    </source>
</evidence>
<feature type="domain" description="Thymidylate kinase-like" evidence="24">
    <location>
        <begin position="209"/>
        <end position="384"/>
    </location>
</feature>
<organism evidence="26 27">
    <name type="scientific">Camellia sinensis</name>
    <name type="common">Tea plant</name>
    <name type="synonym">Thea sinensis</name>
    <dbReference type="NCBI Taxonomy" id="4442"/>
    <lineage>
        <taxon>Eukaryota</taxon>
        <taxon>Viridiplantae</taxon>
        <taxon>Streptophyta</taxon>
        <taxon>Embryophyta</taxon>
        <taxon>Tracheophyta</taxon>
        <taxon>Spermatophyta</taxon>
        <taxon>Magnoliopsida</taxon>
        <taxon>eudicotyledons</taxon>
        <taxon>Gunneridae</taxon>
        <taxon>Pentapetalae</taxon>
        <taxon>asterids</taxon>
        <taxon>Ericales</taxon>
        <taxon>Theaceae</taxon>
        <taxon>Camellia</taxon>
    </lineage>
</organism>
<keyword evidence="15 20" id="KW-0547">Nucleotide-binding</keyword>
<name>A0A7J7FYB0_CAMSI</name>
<evidence type="ECO:0000256" key="6">
    <source>
        <dbReference type="ARBA" id="ARBA00008173"/>
    </source>
</evidence>
<dbReference type="InterPro" id="IPR006083">
    <property type="entry name" value="PRK/URK"/>
</dbReference>
<dbReference type="CDD" id="cd02988">
    <property type="entry name" value="Phd_like_VIAF"/>
    <property type="match status" value="1"/>
</dbReference>
<feature type="region of interest" description="Disordered" evidence="21">
    <location>
        <begin position="640"/>
        <end position="667"/>
    </location>
</feature>
<dbReference type="GO" id="GO:0006457">
    <property type="term" value="P:protein folding"/>
    <property type="evidence" value="ECO:0007669"/>
    <property type="project" value="TreeGrafter"/>
</dbReference>
<gene>
    <name evidence="26" type="ORF">HYC85_029308</name>
</gene>
<evidence type="ECO:0000256" key="13">
    <source>
        <dbReference type="ARBA" id="ARBA00022679"/>
    </source>
</evidence>
<evidence type="ECO:0000256" key="15">
    <source>
        <dbReference type="ARBA" id="ARBA00022741"/>
    </source>
</evidence>
<evidence type="ECO:0000313" key="27">
    <source>
        <dbReference type="Proteomes" id="UP000593564"/>
    </source>
</evidence>
<comment type="pathway">
    <text evidence="4">Pyrimidine metabolism; dTTP biosynthesis.</text>
</comment>
<dbReference type="PROSITE" id="PS01331">
    <property type="entry name" value="THYMIDYLATE_KINASE"/>
    <property type="match status" value="1"/>
</dbReference>
<dbReference type="InterPro" id="IPR018094">
    <property type="entry name" value="Thymidylate_kinase"/>
</dbReference>
<evidence type="ECO:0000256" key="10">
    <source>
        <dbReference type="ARBA" id="ARBA00010723"/>
    </source>
</evidence>
<feature type="compositionally biased region" description="Acidic residues" evidence="21">
    <location>
        <begin position="51"/>
        <end position="61"/>
    </location>
</feature>